<evidence type="ECO:0000313" key="9">
    <source>
        <dbReference type="Proteomes" id="UP000476176"/>
    </source>
</evidence>
<dbReference type="Proteomes" id="UP000429523">
    <property type="component" value="Unassembled WGS sequence"/>
</dbReference>
<gene>
    <name evidence="5" type="ORF">PF001_g3930</name>
    <name evidence="4" type="ORF">PF004_g3859</name>
    <name evidence="3" type="ORF">PF007_g4583</name>
    <name evidence="2" type="ORF">PF009_g4917</name>
</gene>
<protein>
    <submittedName>
        <fullName evidence="2">Uncharacterized protein</fullName>
    </submittedName>
</protein>
<dbReference type="Proteomes" id="UP000441208">
    <property type="component" value="Unassembled WGS sequence"/>
</dbReference>
<evidence type="ECO:0000313" key="7">
    <source>
        <dbReference type="Proteomes" id="UP000437068"/>
    </source>
</evidence>
<evidence type="ECO:0000256" key="1">
    <source>
        <dbReference type="SAM" id="Coils"/>
    </source>
</evidence>
<evidence type="ECO:0000313" key="5">
    <source>
        <dbReference type="EMBL" id="KAE9323431.1"/>
    </source>
</evidence>
<evidence type="ECO:0000313" key="6">
    <source>
        <dbReference type="Proteomes" id="UP000429523"/>
    </source>
</evidence>
<dbReference type="Proteomes" id="UP000437068">
    <property type="component" value="Unassembled WGS sequence"/>
</dbReference>
<dbReference type="EMBL" id="QXGF01000158">
    <property type="protein sequence ID" value="KAE8945431.1"/>
    <property type="molecule type" value="Genomic_DNA"/>
</dbReference>
<dbReference type="EMBL" id="QXFZ01000147">
    <property type="protein sequence ID" value="KAE9130255.1"/>
    <property type="molecule type" value="Genomic_DNA"/>
</dbReference>
<evidence type="ECO:0000313" key="4">
    <source>
        <dbReference type="EMBL" id="KAE9248438.1"/>
    </source>
</evidence>
<accession>A0A6A3FM80</accession>
<evidence type="ECO:0000313" key="3">
    <source>
        <dbReference type="EMBL" id="KAE9130255.1"/>
    </source>
</evidence>
<evidence type="ECO:0000313" key="8">
    <source>
        <dbReference type="Proteomes" id="UP000441208"/>
    </source>
</evidence>
<evidence type="ECO:0000313" key="2">
    <source>
        <dbReference type="EMBL" id="KAE8945431.1"/>
    </source>
</evidence>
<dbReference type="EMBL" id="QXGE01000129">
    <property type="protein sequence ID" value="KAE9323431.1"/>
    <property type="molecule type" value="Genomic_DNA"/>
</dbReference>
<organism evidence="2 6">
    <name type="scientific">Phytophthora fragariae</name>
    <dbReference type="NCBI Taxonomy" id="53985"/>
    <lineage>
        <taxon>Eukaryota</taxon>
        <taxon>Sar</taxon>
        <taxon>Stramenopiles</taxon>
        <taxon>Oomycota</taxon>
        <taxon>Peronosporomycetes</taxon>
        <taxon>Peronosporales</taxon>
        <taxon>Peronosporaceae</taxon>
        <taxon>Phytophthora</taxon>
    </lineage>
</organism>
<sequence length="199" mass="23160">MAGDSEAVDGALVDLSARPTTQMLLAVHHDRYTQLLRAFLAWKRRAQAQRVRRKRIATACRVGSVFCQRIYWTRWREFAAERQQQRQNDEIKDLEQEEKEEEEEKLRSMEEAANNVGITQVTDTIVSKSDEEGDSSDQSAAALMTKRHYIKRWKRRVEQEKKNAAISTNVVDMWQADRDHDEALSNVLQDYMFTHGKSS</sequence>
<keyword evidence="1" id="KW-0175">Coiled coil</keyword>
<feature type="coiled-coil region" evidence="1">
    <location>
        <begin position="77"/>
        <end position="119"/>
    </location>
</feature>
<dbReference type="EMBL" id="QXGC01000126">
    <property type="protein sequence ID" value="KAE9248438.1"/>
    <property type="molecule type" value="Genomic_DNA"/>
</dbReference>
<dbReference type="Proteomes" id="UP000476176">
    <property type="component" value="Unassembled WGS sequence"/>
</dbReference>
<dbReference type="AlphaFoldDB" id="A0A6A3FM80"/>
<reference evidence="6 7" key="1">
    <citation type="submission" date="2018-08" db="EMBL/GenBank/DDBJ databases">
        <title>Genomic investigation of the strawberry pathogen Phytophthora fragariae indicates pathogenicity is determined by transcriptional variation in three key races.</title>
        <authorList>
            <person name="Adams T.M."/>
            <person name="Armitage A.D."/>
            <person name="Sobczyk M.K."/>
            <person name="Bates H.J."/>
            <person name="Dunwell J.M."/>
            <person name="Nellist C.F."/>
            <person name="Harrison R.J."/>
        </authorList>
    </citation>
    <scope>NUCLEOTIDE SEQUENCE [LARGE SCALE GENOMIC DNA]</scope>
    <source>
        <strain evidence="5 7">A4</strain>
        <strain evidence="4 9">BC-23</strain>
        <strain evidence="3 8">NOV-71</strain>
        <strain evidence="2 6">NOV-9</strain>
    </source>
</reference>
<comment type="caution">
    <text evidence="2">The sequence shown here is derived from an EMBL/GenBank/DDBJ whole genome shotgun (WGS) entry which is preliminary data.</text>
</comment>
<name>A0A6A3FM80_9STRA</name>
<proteinExistence type="predicted"/>